<keyword evidence="3" id="KW-1185">Reference proteome</keyword>
<dbReference type="EMBL" id="VRMN01000001">
    <property type="protein sequence ID" value="KAA8498168.1"/>
    <property type="molecule type" value="Genomic_DNA"/>
</dbReference>
<proteinExistence type="predicted"/>
<sequence length="525" mass="58394">MWPCMCARGRRMETRSAGAIASHELVAFGTCAGALDMRQSGMDHVRHAAHSTCRRSGRRSTVGTQTVARRGTGLRMVAPTPGIPSTAQSVTESPASGRVPQALQEEPLTEPEDVVRTMLRIINQSVFDGDVPAAEAGLARVLEQRLAWSSPIFDLKSAGQFFLELDKIRTFLVKPKLSVYNVRVLDDDLDAASNANAENVTVSYSWTFSGFWPIFWRPRIVLSGEAKAVVDMQKKCVMSIVDSWNITLPRLLRQIVPRLGDLYWFFAFPPAEWSTENRKLVSSAPEYRIFLEPPSEELRTFQHADDVMDTWWVYPAPVEAAFVSDVKNTQEILASAPVLVGRHGERYSWSVTIPSLVRDGLAAASALKSPDAAQVVRVGARRVAVSRPYGGLSTSEKTYEEAIKLLAALRRDKILGPAFRELGSDDAIIRSNRLCLASYNTTAGFNPSGALVAINFVRYPFQVRRNEVWVFLDDPADAQPLPMDEVRAVLTVLAKDDSKVEYAYRLDDDLMVVEEPLTEEDDREK</sequence>
<feature type="compositionally biased region" description="Polar residues" evidence="1">
    <location>
        <begin position="83"/>
        <end position="94"/>
    </location>
</feature>
<dbReference type="AlphaFoldDB" id="A0A5J4Z4M1"/>
<organism evidence="2 3">
    <name type="scientific">Porphyridium purpureum</name>
    <name type="common">Red alga</name>
    <name type="synonym">Porphyridium cruentum</name>
    <dbReference type="NCBI Taxonomy" id="35688"/>
    <lineage>
        <taxon>Eukaryota</taxon>
        <taxon>Rhodophyta</taxon>
        <taxon>Bangiophyceae</taxon>
        <taxon>Porphyridiales</taxon>
        <taxon>Porphyridiaceae</taxon>
        <taxon>Porphyridium</taxon>
    </lineage>
</organism>
<protein>
    <submittedName>
        <fullName evidence="2">Uncharacterized protein</fullName>
    </submittedName>
</protein>
<evidence type="ECO:0000256" key="1">
    <source>
        <dbReference type="SAM" id="MobiDB-lite"/>
    </source>
</evidence>
<reference evidence="3" key="1">
    <citation type="journal article" date="2019" name="Nat. Commun.">
        <title>Expansion of phycobilisome linker gene families in mesophilic red algae.</title>
        <authorList>
            <person name="Lee J."/>
            <person name="Kim D."/>
            <person name="Bhattacharya D."/>
            <person name="Yoon H.S."/>
        </authorList>
    </citation>
    <scope>NUCLEOTIDE SEQUENCE [LARGE SCALE GENOMIC DNA]</scope>
    <source>
        <strain evidence="3">CCMP 1328</strain>
    </source>
</reference>
<dbReference type="OrthoDB" id="197504at2759"/>
<comment type="caution">
    <text evidence="2">The sequence shown here is derived from an EMBL/GenBank/DDBJ whole genome shotgun (WGS) entry which is preliminary data.</text>
</comment>
<accession>A0A5J4Z4M1</accession>
<feature type="region of interest" description="Disordered" evidence="1">
    <location>
        <begin position="78"/>
        <end position="99"/>
    </location>
</feature>
<gene>
    <name evidence="2" type="ORF">FVE85_5753</name>
</gene>
<dbReference type="Proteomes" id="UP000324585">
    <property type="component" value="Unassembled WGS sequence"/>
</dbReference>
<evidence type="ECO:0000313" key="2">
    <source>
        <dbReference type="EMBL" id="KAA8498168.1"/>
    </source>
</evidence>
<name>A0A5J4Z4M1_PORPP</name>
<evidence type="ECO:0000313" key="3">
    <source>
        <dbReference type="Proteomes" id="UP000324585"/>
    </source>
</evidence>